<dbReference type="AlphaFoldDB" id="A0A811YDJ4"/>
<reference evidence="1" key="1">
    <citation type="submission" date="2020-12" db="EMBL/GenBank/DDBJ databases">
        <authorList>
            <consortium name="Molecular Ecology Group"/>
        </authorList>
    </citation>
    <scope>NUCLEOTIDE SEQUENCE</scope>
    <source>
        <strain evidence="1">TBG_1078</strain>
    </source>
</reference>
<dbReference type="EMBL" id="CAJHUB010000673">
    <property type="protein sequence ID" value="CAD7674948.1"/>
    <property type="molecule type" value="Genomic_DNA"/>
</dbReference>
<evidence type="ECO:0000313" key="2">
    <source>
        <dbReference type="Proteomes" id="UP000645828"/>
    </source>
</evidence>
<dbReference type="Proteomes" id="UP000645828">
    <property type="component" value="Unassembled WGS sequence"/>
</dbReference>
<keyword evidence="2" id="KW-1185">Reference proteome</keyword>
<organism evidence="1 2">
    <name type="scientific">Nyctereutes procyonoides</name>
    <name type="common">Raccoon dog</name>
    <name type="synonym">Canis procyonoides</name>
    <dbReference type="NCBI Taxonomy" id="34880"/>
    <lineage>
        <taxon>Eukaryota</taxon>
        <taxon>Metazoa</taxon>
        <taxon>Chordata</taxon>
        <taxon>Craniata</taxon>
        <taxon>Vertebrata</taxon>
        <taxon>Euteleostomi</taxon>
        <taxon>Mammalia</taxon>
        <taxon>Eutheria</taxon>
        <taxon>Laurasiatheria</taxon>
        <taxon>Carnivora</taxon>
        <taxon>Caniformia</taxon>
        <taxon>Canidae</taxon>
        <taxon>Nyctereutes</taxon>
    </lineage>
</organism>
<evidence type="ECO:0000313" key="1">
    <source>
        <dbReference type="EMBL" id="CAD7674948.1"/>
    </source>
</evidence>
<gene>
    <name evidence="1" type="ORF">NYPRO_LOCUS7743</name>
</gene>
<comment type="caution">
    <text evidence="1">The sequence shown here is derived from an EMBL/GenBank/DDBJ whole genome shotgun (WGS) entry which is preliminary data.</text>
</comment>
<name>A0A811YDJ4_NYCPR</name>
<protein>
    <submittedName>
        <fullName evidence="1">(raccoon dog) hypothetical protein</fullName>
    </submittedName>
</protein>
<proteinExistence type="predicted"/>
<accession>A0A811YDJ4</accession>
<sequence>MGRILVDHKVEGPLSLLSWLLTLMRPSSLFAKLDHKVCYLCHSFLTLARVMHPYPREPPATHRTRFKDLAAQTYICWQKLLAHCQTQRNHYCSSLYSFPWE</sequence>